<dbReference type="OrthoDB" id="206185at2157"/>
<feature type="compositionally biased region" description="Low complexity" evidence="1">
    <location>
        <begin position="10"/>
        <end position="23"/>
    </location>
</feature>
<gene>
    <name evidence="2" type="ORF">D8Y22_22190</name>
</gene>
<evidence type="ECO:0000313" key="2">
    <source>
        <dbReference type="EMBL" id="THE62777.1"/>
    </source>
</evidence>
<dbReference type="AlphaFoldDB" id="A0A4V3VKR5"/>
<proteinExistence type="predicted"/>
<feature type="region of interest" description="Disordered" evidence="1">
    <location>
        <begin position="1"/>
        <end position="23"/>
    </location>
</feature>
<accession>A0A4V3VKR5</accession>
<dbReference type="Proteomes" id="UP000318864">
    <property type="component" value="Unassembled WGS sequence"/>
</dbReference>
<name>A0A4V3VKR5_9EURY</name>
<evidence type="ECO:0000256" key="1">
    <source>
        <dbReference type="SAM" id="MobiDB-lite"/>
    </source>
</evidence>
<evidence type="ECO:0000313" key="3">
    <source>
        <dbReference type="Proteomes" id="UP000318864"/>
    </source>
</evidence>
<reference evidence="2 3" key="1">
    <citation type="submission" date="2018-10" db="EMBL/GenBank/DDBJ databases">
        <title>Natronolimnobius sp. XQ-INN 246 isolated from Inner Mongolia Autonomous Region of China.</title>
        <authorList>
            <person name="Xue Q."/>
        </authorList>
    </citation>
    <scope>NUCLEOTIDE SEQUENCE [LARGE SCALE GENOMIC DNA]</scope>
    <source>
        <strain evidence="2 3">XQ-INN 246</strain>
    </source>
</reference>
<sequence length="106" mass="11331">MPERPPSPSTTPLTPTALSNTDSDALATTTQLATTLEDQFDVAVDEATLEALLLELDRRGLVEWEGVSPTGAYVWNCSESADRLADAVATSVVTLLEAWLESHDDG</sequence>
<dbReference type="RefSeq" id="WP_141466792.1">
    <property type="nucleotide sequence ID" value="NZ_RBZW01000077.1"/>
</dbReference>
<dbReference type="EMBL" id="RBZW01000077">
    <property type="protein sequence ID" value="THE62777.1"/>
    <property type="molecule type" value="Genomic_DNA"/>
</dbReference>
<protein>
    <submittedName>
        <fullName evidence="2">Uncharacterized protein</fullName>
    </submittedName>
</protein>
<keyword evidence="3" id="KW-1185">Reference proteome</keyword>
<comment type="caution">
    <text evidence="2">The sequence shown here is derived from an EMBL/GenBank/DDBJ whole genome shotgun (WGS) entry which is preliminary data.</text>
</comment>
<organism evidence="2 3">
    <name type="scientific">Salinadaptatus halalkaliphilus</name>
    <dbReference type="NCBI Taxonomy" id="2419781"/>
    <lineage>
        <taxon>Archaea</taxon>
        <taxon>Methanobacteriati</taxon>
        <taxon>Methanobacteriota</taxon>
        <taxon>Stenosarchaea group</taxon>
        <taxon>Halobacteria</taxon>
        <taxon>Halobacteriales</taxon>
        <taxon>Natrialbaceae</taxon>
        <taxon>Salinadaptatus</taxon>
    </lineage>
</organism>